<gene>
    <name evidence="3" type="ORF">D9R14_10280</name>
</gene>
<dbReference type="SFLD" id="SFLDS00001">
    <property type="entry name" value="Enolase"/>
    <property type="match status" value="1"/>
</dbReference>
<keyword evidence="4" id="KW-1185">Reference proteome</keyword>
<dbReference type="GO" id="GO:0016829">
    <property type="term" value="F:lyase activity"/>
    <property type="evidence" value="ECO:0007669"/>
    <property type="project" value="UniProtKB-KW"/>
</dbReference>
<evidence type="ECO:0000313" key="3">
    <source>
        <dbReference type="EMBL" id="RLP78646.1"/>
    </source>
</evidence>
<proteinExistence type="predicted"/>
<dbReference type="InterPro" id="IPR013342">
    <property type="entry name" value="Mandelate_racemase_C"/>
</dbReference>
<reference evidence="3 4" key="1">
    <citation type="submission" date="2018-10" db="EMBL/GenBank/DDBJ databases">
        <title>Xanthobacter tagetidis genome sequencing and assembly.</title>
        <authorList>
            <person name="Maclea K.S."/>
            <person name="Goen A.E."/>
            <person name="Fatima S.A."/>
        </authorList>
    </citation>
    <scope>NUCLEOTIDE SEQUENCE [LARGE SCALE GENOMIC DNA]</scope>
    <source>
        <strain evidence="3 4">ATCC 700314</strain>
    </source>
</reference>
<organism evidence="3 4">
    <name type="scientific">Xanthobacter tagetidis</name>
    <dbReference type="NCBI Taxonomy" id="60216"/>
    <lineage>
        <taxon>Bacteria</taxon>
        <taxon>Pseudomonadati</taxon>
        <taxon>Pseudomonadota</taxon>
        <taxon>Alphaproteobacteria</taxon>
        <taxon>Hyphomicrobiales</taxon>
        <taxon>Xanthobacteraceae</taxon>
        <taxon>Xanthobacter</taxon>
    </lineage>
</organism>
<dbReference type="InterPro" id="IPR018110">
    <property type="entry name" value="Mandel_Rmase/mucon_lact_enz_CS"/>
</dbReference>
<dbReference type="InterPro" id="IPR036849">
    <property type="entry name" value="Enolase-like_C_sf"/>
</dbReference>
<comment type="caution">
    <text evidence="3">The sequence shown here is derived from an EMBL/GenBank/DDBJ whole genome shotgun (WGS) entry which is preliminary data.</text>
</comment>
<dbReference type="OrthoDB" id="9802699at2"/>
<dbReference type="GO" id="GO:0009063">
    <property type="term" value="P:amino acid catabolic process"/>
    <property type="evidence" value="ECO:0007669"/>
    <property type="project" value="InterPro"/>
</dbReference>
<protein>
    <submittedName>
        <fullName evidence="3">Mandelate racemase/muconate lactonizing enzyme family protein</fullName>
    </submittedName>
</protein>
<dbReference type="InterPro" id="IPR013341">
    <property type="entry name" value="Mandelate_racemase_N_dom"/>
</dbReference>
<dbReference type="Gene3D" id="3.20.20.120">
    <property type="entry name" value="Enolase-like C-terminal domain"/>
    <property type="match status" value="1"/>
</dbReference>
<dbReference type="PANTHER" id="PTHR48080:SF2">
    <property type="entry name" value="D-GALACTONATE DEHYDRATASE"/>
    <property type="match status" value="1"/>
</dbReference>
<dbReference type="InterPro" id="IPR034593">
    <property type="entry name" value="DgoD-like"/>
</dbReference>
<dbReference type="CDD" id="cd03316">
    <property type="entry name" value="MR_like"/>
    <property type="match status" value="1"/>
</dbReference>
<dbReference type="SUPFAM" id="SSF51604">
    <property type="entry name" value="Enolase C-terminal domain-like"/>
    <property type="match status" value="1"/>
</dbReference>
<dbReference type="SMART" id="SM00922">
    <property type="entry name" value="MR_MLE"/>
    <property type="match status" value="1"/>
</dbReference>
<dbReference type="Gene3D" id="3.30.390.10">
    <property type="entry name" value="Enolase-like, N-terminal domain"/>
    <property type="match status" value="1"/>
</dbReference>
<dbReference type="PROSITE" id="PS00908">
    <property type="entry name" value="MR_MLE_1"/>
    <property type="match status" value="1"/>
</dbReference>
<dbReference type="AlphaFoldDB" id="A0A3L7ADU8"/>
<dbReference type="Pfam" id="PF02746">
    <property type="entry name" value="MR_MLE_N"/>
    <property type="match status" value="1"/>
</dbReference>
<dbReference type="InterPro" id="IPR029017">
    <property type="entry name" value="Enolase-like_N"/>
</dbReference>
<feature type="domain" description="Mandelate racemase/muconate lactonizing enzyme C-terminal" evidence="2">
    <location>
        <begin position="136"/>
        <end position="253"/>
    </location>
</feature>
<dbReference type="Pfam" id="PF13378">
    <property type="entry name" value="MR_MLE_C"/>
    <property type="match status" value="1"/>
</dbReference>
<evidence type="ECO:0000256" key="1">
    <source>
        <dbReference type="ARBA" id="ARBA00023239"/>
    </source>
</evidence>
<name>A0A3L7ADU8_9HYPH</name>
<accession>A0A3L7ADU8</accession>
<evidence type="ECO:0000259" key="2">
    <source>
        <dbReference type="SMART" id="SM00922"/>
    </source>
</evidence>
<dbReference type="SFLD" id="SFLDG00179">
    <property type="entry name" value="mandelate_racemase"/>
    <property type="match status" value="1"/>
</dbReference>
<keyword evidence="1" id="KW-0456">Lyase</keyword>
<dbReference type="Proteomes" id="UP000269692">
    <property type="component" value="Unassembled WGS sequence"/>
</dbReference>
<evidence type="ECO:0000313" key="4">
    <source>
        <dbReference type="Proteomes" id="UP000269692"/>
    </source>
</evidence>
<dbReference type="EMBL" id="RCTF01000007">
    <property type="protein sequence ID" value="RLP78646.1"/>
    <property type="molecule type" value="Genomic_DNA"/>
</dbReference>
<dbReference type="GO" id="GO:0000287">
    <property type="term" value="F:magnesium ion binding"/>
    <property type="evidence" value="ECO:0007669"/>
    <property type="project" value="UniProtKB-ARBA"/>
</dbReference>
<dbReference type="InterPro" id="IPR029065">
    <property type="entry name" value="Enolase_C-like"/>
</dbReference>
<dbReference type="SUPFAM" id="SSF54826">
    <property type="entry name" value="Enolase N-terminal domain-like"/>
    <property type="match status" value="1"/>
</dbReference>
<dbReference type="PANTHER" id="PTHR48080">
    <property type="entry name" value="D-GALACTONATE DEHYDRATASE-RELATED"/>
    <property type="match status" value="1"/>
</dbReference>
<sequence length="389" mass="42728">MKIREVKIYCTVTGRLRPVVIEVITDEGITGVGEAGVAYGLGQTAAAGMIKEIAERMLIGRDPSRIEALWSEMYDHTFWAKGGGAIVFAAISAIEQALWDIKGKALGVPVYELLGGKFRDEVRVYANGWGQEHIEVKAFVDAAEKAVAQGYDALKCYPFAYRDPNPMATSKHPSLRSLDKDVLKLALEKVRALRSAVGPDVEIMLDLSGGLTCDETIRFCRKLEDLDLFFVEEPCDPFDVGALKKISDHVRIPMAVGERLYTRYGFRKVFEAHAVDVVQPDICLAGGLMETKKIAAMAEAYDMRVQPHVCGSPLATAAALQMDACISNFCIQELYPYWQTAADYVEITDDPPEARVKNGKIAIPSTPGLGINLVQKAVQPFLWATVKGH</sequence>